<proteinExistence type="inferred from homology"/>
<dbReference type="Gene3D" id="1.20.1630.10">
    <property type="entry name" value="Formate dehydrogenase/DMSO reductase domain"/>
    <property type="match status" value="1"/>
</dbReference>
<feature type="transmembrane region" description="Helical" evidence="7">
    <location>
        <begin position="82"/>
        <end position="115"/>
    </location>
</feature>
<organism evidence="8 9">
    <name type="scientific">Aerophobetes bacterium</name>
    <dbReference type="NCBI Taxonomy" id="2030807"/>
    <lineage>
        <taxon>Bacteria</taxon>
        <taxon>Candidatus Aerophobota</taxon>
    </lineage>
</organism>
<feature type="transmembrane region" description="Helical" evidence="7">
    <location>
        <begin position="236"/>
        <end position="255"/>
    </location>
</feature>
<gene>
    <name evidence="8" type="ORF">E3J95_01280</name>
</gene>
<evidence type="ECO:0000256" key="4">
    <source>
        <dbReference type="ARBA" id="ARBA00022692"/>
    </source>
</evidence>
<evidence type="ECO:0000256" key="1">
    <source>
        <dbReference type="ARBA" id="ARBA00004651"/>
    </source>
</evidence>
<feature type="transmembrane region" description="Helical" evidence="7">
    <location>
        <begin position="161"/>
        <end position="185"/>
    </location>
</feature>
<accession>A0A523QLV4</accession>
<dbReference type="GO" id="GO:0005886">
    <property type="term" value="C:plasma membrane"/>
    <property type="evidence" value="ECO:0007669"/>
    <property type="project" value="UniProtKB-SubCell"/>
</dbReference>
<comment type="similarity">
    <text evidence="2">Belongs to the NrfD family.</text>
</comment>
<dbReference type="Pfam" id="PF03916">
    <property type="entry name" value="NrfD"/>
    <property type="match status" value="1"/>
</dbReference>
<dbReference type="InterPro" id="IPR052049">
    <property type="entry name" value="Electron_transfer_protein"/>
</dbReference>
<evidence type="ECO:0000313" key="9">
    <source>
        <dbReference type="Proteomes" id="UP000320781"/>
    </source>
</evidence>
<feature type="transmembrane region" description="Helical" evidence="7">
    <location>
        <begin position="6"/>
        <end position="29"/>
    </location>
</feature>
<dbReference type="AlphaFoldDB" id="A0A523QLV4"/>
<keyword evidence="4 7" id="KW-0812">Transmembrane</keyword>
<dbReference type="EMBL" id="SOKU01000055">
    <property type="protein sequence ID" value="TES86714.1"/>
    <property type="molecule type" value="Genomic_DNA"/>
</dbReference>
<keyword evidence="3" id="KW-1003">Cell membrane</keyword>
<dbReference type="PANTHER" id="PTHR34856:SF2">
    <property type="entry name" value="PROTEIN NRFD"/>
    <property type="match status" value="1"/>
</dbReference>
<feature type="transmembrane region" description="Helical" evidence="7">
    <location>
        <begin position="206"/>
        <end position="230"/>
    </location>
</feature>
<evidence type="ECO:0000256" key="3">
    <source>
        <dbReference type="ARBA" id="ARBA00022475"/>
    </source>
</evidence>
<evidence type="ECO:0000256" key="5">
    <source>
        <dbReference type="ARBA" id="ARBA00022989"/>
    </source>
</evidence>
<name>A0A523QLV4_UNCAE</name>
<evidence type="ECO:0000256" key="6">
    <source>
        <dbReference type="ARBA" id="ARBA00023136"/>
    </source>
</evidence>
<feature type="transmembrane region" description="Helical" evidence="7">
    <location>
        <begin position="127"/>
        <end position="149"/>
    </location>
</feature>
<comment type="subcellular location">
    <subcellularLocation>
        <location evidence="1">Cell membrane</location>
        <topology evidence="1">Multi-pass membrane protein</topology>
    </subcellularLocation>
</comment>
<dbReference type="Proteomes" id="UP000320781">
    <property type="component" value="Unassembled WGS sequence"/>
</dbReference>
<dbReference type="PANTHER" id="PTHR34856">
    <property type="entry name" value="PROTEIN NRFD"/>
    <property type="match status" value="1"/>
</dbReference>
<evidence type="ECO:0000256" key="2">
    <source>
        <dbReference type="ARBA" id="ARBA00008929"/>
    </source>
</evidence>
<evidence type="ECO:0000256" key="7">
    <source>
        <dbReference type="SAM" id="Phobius"/>
    </source>
</evidence>
<sequence>MEHIVWGIPVAFDLFLAGLGAGALLLAIAADLFGGRRYERITRTGAVIAPLPVIVGVVLLVIDLGRPLRFWEFLFRPGPGFLMVNLGSVMSIGVWLLTIFVILSLVYAALVLFGWPFSWGKKVRQGVGMIGLVISLLVAVYTGVLLASTANPLWNTVLLPAVFSVSALSTGIAAVIFVLAFTHIYGARTKVDPSIAELEKINSRVIGLELLIVALFVLVRITSPSLIMILGSGYGLLWWVGIIGLGLVVPLVFGIKGKVRKPQASVVVAALVVLGSFFLRYVILIGGQI</sequence>
<dbReference type="InterPro" id="IPR005614">
    <property type="entry name" value="NrfD-like"/>
</dbReference>
<reference evidence="8 9" key="1">
    <citation type="submission" date="2019-03" db="EMBL/GenBank/DDBJ databases">
        <title>Metabolic potential of uncultured bacteria and archaea associated with petroleum seepage in deep-sea sediments.</title>
        <authorList>
            <person name="Dong X."/>
            <person name="Hubert C."/>
        </authorList>
    </citation>
    <scope>NUCLEOTIDE SEQUENCE [LARGE SCALE GENOMIC DNA]</scope>
    <source>
        <strain evidence="8">E44_bin92</strain>
    </source>
</reference>
<keyword evidence="6 7" id="KW-0472">Membrane</keyword>
<comment type="caution">
    <text evidence="8">The sequence shown here is derived from an EMBL/GenBank/DDBJ whole genome shotgun (WGS) entry which is preliminary data.</text>
</comment>
<feature type="transmembrane region" description="Helical" evidence="7">
    <location>
        <begin position="41"/>
        <end position="62"/>
    </location>
</feature>
<feature type="transmembrane region" description="Helical" evidence="7">
    <location>
        <begin position="267"/>
        <end position="287"/>
    </location>
</feature>
<keyword evidence="5 7" id="KW-1133">Transmembrane helix</keyword>
<protein>
    <recommendedName>
        <fullName evidence="10">Polysulfide reductase</fullName>
    </recommendedName>
</protein>
<evidence type="ECO:0008006" key="10">
    <source>
        <dbReference type="Google" id="ProtNLM"/>
    </source>
</evidence>
<evidence type="ECO:0000313" key="8">
    <source>
        <dbReference type="EMBL" id="TES86714.1"/>
    </source>
</evidence>